<evidence type="ECO:0000313" key="1">
    <source>
        <dbReference type="EMBL" id="GGG12982.1"/>
    </source>
</evidence>
<comment type="caution">
    <text evidence="1">The sequence shown here is derived from an EMBL/GenBank/DDBJ whole genome shotgun (WGS) entry which is preliminary data.</text>
</comment>
<gene>
    <name evidence="1" type="ORF">GCM10010913_38460</name>
</gene>
<name>A0ABQ1W490_9BACL</name>
<dbReference type="RefSeq" id="WP_120462185.1">
    <property type="nucleotide sequence ID" value="NZ_BMIW01000035.1"/>
</dbReference>
<sequence>MRKWPKPFMEPEQLRRNLIAMSTLDIILCSEDWLRRYQYNPQWEEDAELFSISNGAGDELYLVFAPEGIIIKGFDHESEMSPYAREDGEAWPGIYEQVPPALLARLNDDSLCKEDVTFCLWRECGDTVWNCGDVDSSGLNDGSSFLLGMIYEAAADYVDWAEDYYELELPEYAVEEIYNGAVVSEDLIRSINPERDVQATLKETQVLS</sequence>
<protein>
    <recommendedName>
        <fullName evidence="3">SMI1/KNR4 family protein</fullName>
    </recommendedName>
</protein>
<organism evidence="1 2">
    <name type="scientific">Paenibacillus aceti</name>
    <dbReference type="NCBI Taxonomy" id="1820010"/>
    <lineage>
        <taxon>Bacteria</taxon>
        <taxon>Bacillati</taxon>
        <taxon>Bacillota</taxon>
        <taxon>Bacilli</taxon>
        <taxon>Bacillales</taxon>
        <taxon>Paenibacillaceae</taxon>
        <taxon>Paenibacillus</taxon>
    </lineage>
</organism>
<reference evidence="2" key="1">
    <citation type="journal article" date="2019" name="Int. J. Syst. Evol. Microbiol.">
        <title>The Global Catalogue of Microorganisms (GCM) 10K type strain sequencing project: providing services to taxonomists for standard genome sequencing and annotation.</title>
        <authorList>
            <consortium name="The Broad Institute Genomics Platform"/>
            <consortium name="The Broad Institute Genome Sequencing Center for Infectious Disease"/>
            <person name="Wu L."/>
            <person name="Ma J."/>
        </authorList>
    </citation>
    <scope>NUCLEOTIDE SEQUENCE [LARGE SCALE GENOMIC DNA]</scope>
    <source>
        <strain evidence="2">CGMCC 1.15420</strain>
    </source>
</reference>
<proteinExistence type="predicted"/>
<dbReference type="EMBL" id="BMIW01000035">
    <property type="protein sequence ID" value="GGG12982.1"/>
    <property type="molecule type" value="Genomic_DNA"/>
</dbReference>
<accession>A0ABQ1W490</accession>
<dbReference type="Proteomes" id="UP000608420">
    <property type="component" value="Unassembled WGS sequence"/>
</dbReference>
<evidence type="ECO:0008006" key="3">
    <source>
        <dbReference type="Google" id="ProtNLM"/>
    </source>
</evidence>
<evidence type="ECO:0000313" key="2">
    <source>
        <dbReference type="Proteomes" id="UP000608420"/>
    </source>
</evidence>
<keyword evidence="2" id="KW-1185">Reference proteome</keyword>